<dbReference type="SMART" id="SM00382">
    <property type="entry name" value="AAA"/>
    <property type="match status" value="1"/>
</dbReference>
<evidence type="ECO:0000256" key="3">
    <source>
        <dbReference type="ARBA" id="ARBA00022741"/>
    </source>
</evidence>
<proteinExistence type="inferred from homology"/>
<dbReference type="InterPro" id="IPR027417">
    <property type="entry name" value="P-loop_NTPase"/>
</dbReference>
<dbReference type="FunFam" id="3.40.50.300:FF:000421">
    <property type="entry name" value="Branched-chain amino acid ABC transporter ATP-binding protein"/>
    <property type="match status" value="1"/>
</dbReference>
<dbReference type="PANTHER" id="PTHR45772">
    <property type="entry name" value="CONSERVED COMPONENT OF ABC TRANSPORTER FOR NATURAL AMINO ACIDS-RELATED"/>
    <property type="match status" value="1"/>
</dbReference>
<dbReference type="PROSITE" id="PS00211">
    <property type="entry name" value="ABC_TRANSPORTER_1"/>
    <property type="match status" value="1"/>
</dbReference>
<dbReference type="Pfam" id="PF12399">
    <property type="entry name" value="BCA_ABC_TP_C"/>
    <property type="match status" value="1"/>
</dbReference>
<dbReference type="AlphaFoldDB" id="A0A7X0KKH5"/>
<dbReference type="InterPro" id="IPR003439">
    <property type="entry name" value="ABC_transporter-like_ATP-bd"/>
</dbReference>
<dbReference type="GO" id="GO:0005524">
    <property type="term" value="F:ATP binding"/>
    <property type="evidence" value="ECO:0007669"/>
    <property type="project" value="UniProtKB-KW"/>
</dbReference>
<dbReference type="InterPro" id="IPR032823">
    <property type="entry name" value="BCA_ABC_TP_C"/>
</dbReference>
<dbReference type="InterPro" id="IPR051120">
    <property type="entry name" value="ABC_AA/LPS_Transport"/>
</dbReference>
<feature type="domain" description="ABC transporter" evidence="5">
    <location>
        <begin position="16"/>
        <end position="263"/>
    </location>
</feature>
<accession>A0A7X0KKH5</accession>
<dbReference type="CDD" id="cd03219">
    <property type="entry name" value="ABC_Mj1267_LivG_branched"/>
    <property type="match status" value="1"/>
</dbReference>
<evidence type="ECO:0000313" key="6">
    <source>
        <dbReference type="EMBL" id="MBB6354012.1"/>
    </source>
</evidence>
<dbReference type="PROSITE" id="PS50893">
    <property type="entry name" value="ABC_TRANSPORTER_2"/>
    <property type="match status" value="1"/>
</dbReference>
<dbReference type="GO" id="GO:0005886">
    <property type="term" value="C:plasma membrane"/>
    <property type="evidence" value="ECO:0007669"/>
    <property type="project" value="TreeGrafter"/>
</dbReference>
<evidence type="ECO:0000256" key="2">
    <source>
        <dbReference type="ARBA" id="ARBA00022448"/>
    </source>
</evidence>
<dbReference type="EMBL" id="JACHOU010000003">
    <property type="protein sequence ID" value="MBB6354012.1"/>
    <property type="molecule type" value="Genomic_DNA"/>
</dbReference>
<reference evidence="6 7" key="1">
    <citation type="submission" date="2020-08" db="EMBL/GenBank/DDBJ databases">
        <title>Genomic Encyclopedia of Type Strains, Phase IV (KMG-IV): sequencing the most valuable type-strain genomes for metagenomic binning, comparative biology and taxonomic classification.</title>
        <authorList>
            <person name="Goeker M."/>
        </authorList>
    </citation>
    <scope>NUCLEOTIDE SEQUENCE [LARGE SCALE GENOMIC DNA]</scope>
    <source>
        <strain evidence="6 7">DSM 7051</strain>
    </source>
</reference>
<keyword evidence="4 6" id="KW-0067">ATP-binding</keyword>
<dbReference type="Pfam" id="PF00005">
    <property type="entry name" value="ABC_tran"/>
    <property type="match status" value="1"/>
</dbReference>
<keyword evidence="7" id="KW-1185">Reference proteome</keyword>
<keyword evidence="3" id="KW-0547">Nucleotide-binding</keyword>
<protein>
    <submittedName>
        <fullName evidence="6">Branched-chain amino acid transport system ATP-binding protein</fullName>
    </submittedName>
</protein>
<dbReference type="InterPro" id="IPR017871">
    <property type="entry name" value="ABC_transporter-like_CS"/>
</dbReference>
<dbReference type="PANTHER" id="PTHR45772:SF4">
    <property type="entry name" value="ABC TRANSPORTER ATP-BINDING PROTEIN"/>
    <property type="match status" value="1"/>
</dbReference>
<evidence type="ECO:0000259" key="5">
    <source>
        <dbReference type="PROSITE" id="PS50893"/>
    </source>
</evidence>
<sequence>MTLHMTTPATTRQTVLTVDNLAVHFGGLVAISDASFKVDEGEVVSLIGPNGAGKTTAFNVISGFLAATKGVVAYKGRRLNGLKPHQIADAGLVRTFQKTSVFGNDTVIDNIMIGLHRRGDASIWQTLLLTPKVRRQEQALREAAAEILDFVGLGHRSNELAGALAYGEQRLLEVAVALAAKPSLLLLDEPACGMNPTEALNFRNLLGEIGRKKITVLLVEHNMRMVMGVSDRVVVLNHGRIIADGPPTEIQQNPEVIRAYLGHGPKHA</sequence>
<gene>
    <name evidence="6" type="ORF">GGR00_001786</name>
</gene>
<dbReference type="Gene3D" id="3.40.50.300">
    <property type="entry name" value="P-loop containing nucleotide triphosphate hydrolases"/>
    <property type="match status" value="1"/>
</dbReference>
<evidence type="ECO:0000256" key="4">
    <source>
        <dbReference type="ARBA" id="ARBA00022840"/>
    </source>
</evidence>
<keyword evidence="2" id="KW-0813">Transport</keyword>
<evidence type="ECO:0000256" key="1">
    <source>
        <dbReference type="ARBA" id="ARBA00005417"/>
    </source>
</evidence>
<dbReference type="SUPFAM" id="SSF52540">
    <property type="entry name" value="P-loop containing nucleoside triphosphate hydrolases"/>
    <property type="match status" value="1"/>
</dbReference>
<dbReference type="InterPro" id="IPR003593">
    <property type="entry name" value="AAA+_ATPase"/>
</dbReference>
<dbReference type="GO" id="GO:0016887">
    <property type="term" value="F:ATP hydrolysis activity"/>
    <property type="evidence" value="ECO:0007669"/>
    <property type="project" value="InterPro"/>
</dbReference>
<evidence type="ECO:0000313" key="7">
    <source>
        <dbReference type="Proteomes" id="UP000536262"/>
    </source>
</evidence>
<comment type="caution">
    <text evidence="6">The sequence shown here is derived from an EMBL/GenBank/DDBJ whole genome shotgun (WGS) entry which is preliminary data.</text>
</comment>
<organism evidence="6 7">
    <name type="scientific">Aminobacter aganoensis</name>
    <dbReference type="NCBI Taxonomy" id="83264"/>
    <lineage>
        <taxon>Bacteria</taxon>
        <taxon>Pseudomonadati</taxon>
        <taxon>Pseudomonadota</taxon>
        <taxon>Alphaproteobacteria</taxon>
        <taxon>Hyphomicrobiales</taxon>
        <taxon>Phyllobacteriaceae</taxon>
        <taxon>Aminobacter</taxon>
    </lineage>
</organism>
<dbReference type="Proteomes" id="UP000536262">
    <property type="component" value="Unassembled WGS sequence"/>
</dbReference>
<name>A0A7X0KKH5_9HYPH</name>
<comment type="similarity">
    <text evidence="1">Belongs to the ABC transporter superfamily.</text>
</comment>